<keyword evidence="2" id="KW-1185">Reference proteome</keyword>
<dbReference type="KEGG" id="tbn:TBH_C1584"/>
<dbReference type="AlphaFoldDB" id="A0A7U6GIZ9"/>
<dbReference type="OrthoDB" id="5298707at2"/>
<protein>
    <recommendedName>
        <fullName evidence="3">Alginate export domain-containing protein</fullName>
    </recommendedName>
</protein>
<evidence type="ECO:0000313" key="2">
    <source>
        <dbReference type="Proteomes" id="UP000031631"/>
    </source>
</evidence>
<evidence type="ECO:0008006" key="3">
    <source>
        <dbReference type="Google" id="ProtNLM"/>
    </source>
</evidence>
<reference evidence="1 2" key="1">
    <citation type="journal article" date="2014" name="PLoS ONE">
        <title>Physiological and genomic features of a novel sulfur-oxidizing gammaproteobacterium belonging to a previously uncultivated symbiotic lineage isolated from a hydrothermal vent.</title>
        <authorList>
            <person name="Nunoura T."/>
            <person name="Takaki Y."/>
            <person name="Kazama H."/>
            <person name="Kakuta J."/>
            <person name="Shimamura S."/>
            <person name="Makita H."/>
            <person name="Hirai M."/>
            <person name="Miyazaki M."/>
            <person name="Takai K."/>
        </authorList>
    </citation>
    <scope>NUCLEOTIDE SEQUENCE [LARGE SCALE GENOMIC DNA]</scope>
    <source>
        <strain evidence="1 2">Hiromi1</strain>
    </source>
</reference>
<proteinExistence type="predicted"/>
<organism evidence="1 2">
    <name type="scientific">Thiolapillus brandeum</name>
    <dbReference type="NCBI Taxonomy" id="1076588"/>
    <lineage>
        <taxon>Bacteria</taxon>
        <taxon>Pseudomonadati</taxon>
        <taxon>Pseudomonadota</taxon>
        <taxon>Gammaproteobacteria</taxon>
        <taxon>Chromatiales</taxon>
        <taxon>Sedimenticolaceae</taxon>
        <taxon>Thiolapillus</taxon>
    </lineage>
</organism>
<sequence length="394" mass="45613">MGRWLLLIPLLLAAGHLFAWELAGNMAVEGRGFFQSSLDPRQYDNDYSVSLEPEFSHQWDEGRQSFVFRPFGRLDRYDDERSHWDIRELQWIYAGDGWETRLGVGKVYWGVTEAMHLVDIINQTDLVENIDGEQKLGQPMVKLSLEKDWGTLDFFLLPGFRERTFPGTEGRLRSHPRVDPDLATYESSAEQRHVDYALRWSHYIGEWDMGVSWFQGTGRDPLFRPAFTPKGELVLAPYYEQIEQASLDLQATLGEWLWKLEALYRNGKDDDFYALTGGFEYTRVGIMDTQADLGVVAELMLDERGDEAATPFNHDLFLGLRWTANDAQSLAILGGTIVDWENGSTLLNIEASRRFGQAYLLTVQLRSWLNVDERDLQYPFRQDDYMQVELARYF</sequence>
<gene>
    <name evidence="1" type="ORF">TBH_C1584</name>
</gene>
<name>A0A7U6GIZ9_9GAMM</name>
<evidence type="ECO:0000313" key="1">
    <source>
        <dbReference type="EMBL" id="BAO44501.1"/>
    </source>
</evidence>
<dbReference type="Proteomes" id="UP000031631">
    <property type="component" value="Chromosome"/>
</dbReference>
<dbReference type="EMBL" id="AP012273">
    <property type="protein sequence ID" value="BAO44501.1"/>
    <property type="molecule type" value="Genomic_DNA"/>
</dbReference>
<dbReference type="RefSeq" id="WP_041067411.1">
    <property type="nucleotide sequence ID" value="NZ_AP012273.1"/>
</dbReference>
<accession>A0A7U6GIZ9</accession>